<dbReference type="InterPro" id="IPR003591">
    <property type="entry name" value="Leu-rich_rpt_typical-subtyp"/>
</dbReference>
<organism evidence="5 6">
    <name type="scientific">Dictyocaulus viviparus</name>
    <name type="common">Bovine lungworm</name>
    <dbReference type="NCBI Taxonomy" id="29172"/>
    <lineage>
        <taxon>Eukaryota</taxon>
        <taxon>Metazoa</taxon>
        <taxon>Ecdysozoa</taxon>
        <taxon>Nematoda</taxon>
        <taxon>Chromadorea</taxon>
        <taxon>Rhabditida</taxon>
        <taxon>Rhabditina</taxon>
        <taxon>Rhabditomorpha</taxon>
        <taxon>Strongyloidea</taxon>
        <taxon>Metastrongylidae</taxon>
        <taxon>Dictyocaulus</taxon>
    </lineage>
</organism>
<feature type="domain" description="Disease resistance R13L4/SHOC-2-like LRR" evidence="4">
    <location>
        <begin position="82"/>
        <end position="160"/>
    </location>
</feature>
<dbReference type="SUPFAM" id="SSF52058">
    <property type="entry name" value="L domain-like"/>
    <property type="match status" value="1"/>
</dbReference>
<dbReference type="SMART" id="SM00369">
    <property type="entry name" value="LRR_TYP"/>
    <property type="match status" value="3"/>
</dbReference>
<evidence type="ECO:0000313" key="6">
    <source>
        <dbReference type="Proteomes" id="UP000053766"/>
    </source>
</evidence>
<dbReference type="Pfam" id="PF00560">
    <property type="entry name" value="LRR_1"/>
    <property type="match status" value="1"/>
</dbReference>
<dbReference type="AlphaFoldDB" id="A0A0D8XKY0"/>
<dbReference type="InterPro" id="IPR032675">
    <property type="entry name" value="LRR_dom_sf"/>
</dbReference>
<protein>
    <submittedName>
        <fullName evidence="5">Leucine Rich repeat-containing domain protein</fullName>
    </submittedName>
</protein>
<feature type="region of interest" description="Disordered" evidence="3">
    <location>
        <begin position="1"/>
        <end position="20"/>
    </location>
</feature>
<evidence type="ECO:0000313" key="5">
    <source>
        <dbReference type="EMBL" id="KJH44417.1"/>
    </source>
</evidence>
<dbReference type="Proteomes" id="UP000053766">
    <property type="component" value="Unassembled WGS sequence"/>
</dbReference>
<reference evidence="6" key="2">
    <citation type="journal article" date="2016" name="Sci. Rep.">
        <title>Dictyocaulus viviparus genome, variome and transcriptome elucidate lungworm biology and support future intervention.</title>
        <authorList>
            <person name="McNulty S.N."/>
            <person name="Strube C."/>
            <person name="Rosa B.A."/>
            <person name="Martin J.C."/>
            <person name="Tyagi R."/>
            <person name="Choi Y.J."/>
            <person name="Wang Q."/>
            <person name="Hallsworth Pepin K."/>
            <person name="Zhang X."/>
            <person name="Ozersky P."/>
            <person name="Wilson R.K."/>
            <person name="Sternberg P.W."/>
            <person name="Gasser R.B."/>
            <person name="Mitreva M."/>
        </authorList>
    </citation>
    <scope>NUCLEOTIDE SEQUENCE [LARGE SCALE GENOMIC DNA]</scope>
    <source>
        <strain evidence="6">HannoverDv2000</strain>
    </source>
</reference>
<name>A0A0D8XKY0_DICVI</name>
<reference evidence="5 6" key="1">
    <citation type="submission" date="2013-11" db="EMBL/GenBank/DDBJ databases">
        <title>Draft genome of the bovine lungworm Dictyocaulus viviparus.</title>
        <authorList>
            <person name="Mitreva M."/>
        </authorList>
    </citation>
    <scope>NUCLEOTIDE SEQUENCE [LARGE SCALE GENOMIC DNA]</scope>
    <source>
        <strain evidence="5 6">HannoverDv2000</strain>
    </source>
</reference>
<dbReference type="GO" id="GO:0005737">
    <property type="term" value="C:cytoplasm"/>
    <property type="evidence" value="ECO:0007669"/>
    <property type="project" value="TreeGrafter"/>
</dbReference>
<dbReference type="PANTHER" id="PTHR48051:SF46">
    <property type="entry name" value="LEUCINE RICH REPEAT-CONTAINING DOMAIN PROTEIN"/>
    <property type="match status" value="1"/>
</dbReference>
<dbReference type="Gene3D" id="3.80.10.10">
    <property type="entry name" value="Ribonuclease Inhibitor"/>
    <property type="match status" value="1"/>
</dbReference>
<keyword evidence="6" id="KW-1185">Reference proteome</keyword>
<sequence>MGNESSKTKPGKTINSLGLRVGPSQSTIQRHVDNARKSRILQLKSCGLKSIPHALNELQDIIRSLELSQNKIKEIPSSIGQFSALKQLHLSENIISVLPDEIGQLNSLEILNLQSNKLSTLPETIVGCTALKTINISANSFSQFPIAVCYLTSLDTLNLAQNTITALPDEVIPFSF</sequence>
<dbReference type="EMBL" id="KN716475">
    <property type="protein sequence ID" value="KJH44417.1"/>
    <property type="molecule type" value="Genomic_DNA"/>
</dbReference>
<keyword evidence="2" id="KW-0677">Repeat</keyword>
<dbReference type="STRING" id="29172.A0A0D8XKY0"/>
<dbReference type="InterPro" id="IPR055414">
    <property type="entry name" value="LRR_R13L4/SHOC2-like"/>
</dbReference>
<accession>A0A0D8XKY0</accession>
<evidence type="ECO:0000259" key="4">
    <source>
        <dbReference type="Pfam" id="PF23598"/>
    </source>
</evidence>
<dbReference type="Pfam" id="PF23598">
    <property type="entry name" value="LRR_14"/>
    <property type="match status" value="1"/>
</dbReference>
<gene>
    <name evidence="5" type="ORF">DICVIV_09551</name>
</gene>
<dbReference type="InterPro" id="IPR001611">
    <property type="entry name" value="Leu-rich_rpt"/>
</dbReference>
<dbReference type="PANTHER" id="PTHR48051">
    <property type="match status" value="1"/>
</dbReference>
<dbReference type="OrthoDB" id="1728874at2759"/>
<keyword evidence="1" id="KW-0433">Leucine-rich repeat</keyword>
<dbReference type="InterPro" id="IPR050216">
    <property type="entry name" value="LRR_domain-containing"/>
</dbReference>
<evidence type="ECO:0000256" key="2">
    <source>
        <dbReference type="ARBA" id="ARBA00022737"/>
    </source>
</evidence>
<evidence type="ECO:0000256" key="1">
    <source>
        <dbReference type="ARBA" id="ARBA00022614"/>
    </source>
</evidence>
<proteinExistence type="predicted"/>
<evidence type="ECO:0000256" key="3">
    <source>
        <dbReference type="SAM" id="MobiDB-lite"/>
    </source>
</evidence>